<evidence type="ECO:0000313" key="3">
    <source>
        <dbReference type="Proteomes" id="UP000501466"/>
    </source>
</evidence>
<dbReference type="AlphaFoldDB" id="A0A6F8PQL6"/>
<evidence type="ECO:0000256" key="1">
    <source>
        <dbReference type="SAM" id="Phobius"/>
    </source>
</evidence>
<feature type="transmembrane region" description="Helical" evidence="1">
    <location>
        <begin position="78"/>
        <end position="97"/>
    </location>
</feature>
<gene>
    <name evidence="2" type="ORF">THMIRHAT_21680</name>
</gene>
<proteinExistence type="predicted"/>
<protein>
    <submittedName>
        <fullName evidence="2">Uncharacterized protein</fullName>
    </submittedName>
</protein>
<dbReference type="KEGG" id="tzo:THMIRHAT_21680"/>
<dbReference type="PANTHER" id="PTHR37691:SF1">
    <property type="entry name" value="BLR3518 PROTEIN"/>
    <property type="match status" value="1"/>
</dbReference>
<keyword evidence="1" id="KW-0812">Transmembrane</keyword>
<reference evidence="3" key="1">
    <citation type="submission" date="2019-11" db="EMBL/GenBank/DDBJ databases">
        <title>Isolation and characterization of two novel species in the genus Thiomicrorhabdus.</title>
        <authorList>
            <person name="Mochizuki J."/>
            <person name="Kojima H."/>
            <person name="Fukui M."/>
        </authorList>
    </citation>
    <scope>NUCLEOTIDE SEQUENCE [LARGE SCALE GENOMIC DNA]</scope>
    <source>
        <strain evidence="3">AkT22</strain>
    </source>
</reference>
<dbReference type="EMBL" id="AP021888">
    <property type="protein sequence ID" value="BBP44422.1"/>
    <property type="molecule type" value="Genomic_DNA"/>
</dbReference>
<dbReference type="InterPro" id="IPR027396">
    <property type="entry name" value="DsrEFH-like"/>
</dbReference>
<dbReference type="Proteomes" id="UP000501466">
    <property type="component" value="Chromosome"/>
</dbReference>
<keyword evidence="1" id="KW-1133">Transmembrane helix</keyword>
<sequence>MKSPFANSDIHAYLDGELSALETQLFEKELAQNPELAEELNQLRANKQKIVNFYRQITPPTPKFIENKRPIMQGQKTSLVASLLLGVIIGLGGFMFIEQLNSNSNIEQIAQVPSHNFVVHLDSKDPVKMQKTLLETQYLLSSHPAAEVEIVANYHGIQLFDARSESSEDIQKMLAQYNNLRLVACQNALERAKTEGREIQLMQGVKSDTAAIDEVVDKMKQGWAYIKI</sequence>
<organism evidence="2 3">
    <name type="scientific">Thiosulfativibrio zosterae</name>
    <dbReference type="NCBI Taxonomy" id="2675053"/>
    <lineage>
        <taxon>Bacteria</taxon>
        <taxon>Pseudomonadati</taxon>
        <taxon>Pseudomonadota</taxon>
        <taxon>Gammaproteobacteria</taxon>
        <taxon>Thiotrichales</taxon>
        <taxon>Piscirickettsiaceae</taxon>
        <taxon>Thiosulfativibrio</taxon>
    </lineage>
</organism>
<accession>A0A6F8PQL6</accession>
<keyword evidence="3" id="KW-1185">Reference proteome</keyword>
<dbReference type="Gene3D" id="3.40.1260.10">
    <property type="entry name" value="DsrEFH-like"/>
    <property type="match status" value="1"/>
</dbReference>
<evidence type="ECO:0000313" key="2">
    <source>
        <dbReference type="EMBL" id="BBP44422.1"/>
    </source>
</evidence>
<dbReference type="PANTHER" id="PTHR37691">
    <property type="entry name" value="BLR3518 PROTEIN"/>
    <property type="match status" value="1"/>
</dbReference>
<keyword evidence="1" id="KW-0472">Membrane</keyword>
<dbReference type="SUPFAM" id="SSF75169">
    <property type="entry name" value="DsrEFH-like"/>
    <property type="match status" value="1"/>
</dbReference>
<name>A0A6F8PQL6_9GAMM</name>
<dbReference type="RefSeq" id="WP_173292138.1">
    <property type="nucleotide sequence ID" value="NZ_AP021888.1"/>
</dbReference>